<organism evidence="2 3">
    <name type="scientific">Cordyceps militaris (strain CM01)</name>
    <name type="common">Caterpillar fungus</name>
    <dbReference type="NCBI Taxonomy" id="983644"/>
    <lineage>
        <taxon>Eukaryota</taxon>
        <taxon>Fungi</taxon>
        <taxon>Dikarya</taxon>
        <taxon>Ascomycota</taxon>
        <taxon>Pezizomycotina</taxon>
        <taxon>Sordariomycetes</taxon>
        <taxon>Hypocreomycetidae</taxon>
        <taxon>Hypocreales</taxon>
        <taxon>Cordycipitaceae</taxon>
        <taxon>Cordyceps</taxon>
    </lineage>
</organism>
<keyword evidence="3" id="KW-1185">Reference proteome</keyword>
<evidence type="ECO:0000256" key="1">
    <source>
        <dbReference type="SAM" id="SignalP"/>
    </source>
</evidence>
<sequence>MHYFNLYSSLFTVGFCSLALAQTPNTHNPVIAVAQAIIYGLDDSELKIPRGRCIKVEKIQPKISSIQVAQHNICRLYYKDSDLDCTGTFFVCKEGGYNIERTRIKSIRCTASRAGSQP</sequence>
<dbReference type="RefSeq" id="XP_006665874.1">
    <property type="nucleotide sequence ID" value="XM_006665811.1"/>
</dbReference>
<dbReference type="HOGENOM" id="CLU_2073023_0_0_1"/>
<gene>
    <name evidence="2" type="ORF">CCM_00652</name>
</gene>
<evidence type="ECO:0000313" key="3">
    <source>
        <dbReference type="Proteomes" id="UP000001610"/>
    </source>
</evidence>
<feature type="chain" id="PRO_5003445814" evidence="1">
    <location>
        <begin position="22"/>
        <end position="118"/>
    </location>
</feature>
<dbReference type="InParanoid" id="G3J583"/>
<dbReference type="VEuPathDB" id="FungiDB:CCM_00652"/>
<proteinExistence type="predicted"/>
<dbReference type="KEGG" id="cmt:CCM_00652"/>
<dbReference type="EMBL" id="JH126399">
    <property type="protein sequence ID" value="EGX95997.1"/>
    <property type="molecule type" value="Genomic_DNA"/>
</dbReference>
<dbReference type="AlphaFoldDB" id="G3J583"/>
<accession>G3J583</accession>
<protein>
    <submittedName>
        <fullName evidence="2">Uncharacterized protein</fullName>
    </submittedName>
</protein>
<evidence type="ECO:0000313" key="2">
    <source>
        <dbReference type="EMBL" id="EGX95997.1"/>
    </source>
</evidence>
<keyword evidence="1" id="KW-0732">Signal</keyword>
<reference evidence="2 3" key="1">
    <citation type="journal article" date="2011" name="Genome Biol.">
        <title>Genome sequence of the insect pathogenic fungus Cordyceps militaris, a valued traditional Chinese medicine.</title>
        <authorList>
            <person name="Zheng P."/>
            <person name="Xia Y."/>
            <person name="Xiao G."/>
            <person name="Xiong C."/>
            <person name="Hu X."/>
            <person name="Zhang S."/>
            <person name="Zheng H."/>
            <person name="Huang Y."/>
            <person name="Zhou Y."/>
            <person name="Wang S."/>
            <person name="Zhao G.P."/>
            <person name="Liu X."/>
            <person name="St Leger R.J."/>
            <person name="Wang C."/>
        </authorList>
    </citation>
    <scope>NUCLEOTIDE SEQUENCE [LARGE SCALE GENOMIC DNA]</scope>
    <source>
        <strain evidence="2 3">CM01</strain>
    </source>
</reference>
<dbReference type="Proteomes" id="UP000001610">
    <property type="component" value="Unassembled WGS sequence"/>
</dbReference>
<dbReference type="GeneID" id="18162686"/>
<name>G3J583_CORMM</name>
<feature type="signal peptide" evidence="1">
    <location>
        <begin position="1"/>
        <end position="21"/>
    </location>
</feature>